<accession>A2FCA4</accession>
<dbReference type="InterPro" id="IPR040441">
    <property type="entry name" value="CFA20/CFAP20DC"/>
</dbReference>
<organism evidence="3 4">
    <name type="scientific">Trichomonas vaginalis (strain ATCC PRA-98 / G3)</name>
    <dbReference type="NCBI Taxonomy" id="412133"/>
    <lineage>
        <taxon>Eukaryota</taxon>
        <taxon>Metamonada</taxon>
        <taxon>Parabasalia</taxon>
        <taxon>Trichomonadida</taxon>
        <taxon>Trichomonadidae</taxon>
        <taxon>Trichomonas</taxon>
    </lineage>
</organism>
<gene>
    <name evidence="3" type="ORF">TVAG_135200</name>
</gene>
<reference evidence="3" key="1">
    <citation type="submission" date="2006-10" db="EMBL/GenBank/DDBJ databases">
        <authorList>
            <person name="Amadeo P."/>
            <person name="Zhao Q."/>
            <person name="Wortman J."/>
            <person name="Fraser-Liggett C."/>
            <person name="Carlton J."/>
        </authorList>
    </citation>
    <scope>NUCLEOTIDE SEQUENCE</scope>
    <source>
        <strain evidence="3">G3</strain>
    </source>
</reference>
<dbReference type="KEGG" id="tva:4755252"/>
<dbReference type="InterPro" id="IPR007714">
    <property type="entry name" value="CFA20_dom"/>
</dbReference>
<dbReference type="PANTHER" id="PTHR12458">
    <property type="entry name" value="ORF PROTEIN"/>
    <property type="match status" value="1"/>
</dbReference>
<evidence type="ECO:0000259" key="2">
    <source>
        <dbReference type="Pfam" id="PF05018"/>
    </source>
</evidence>
<dbReference type="Proteomes" id="UP000001542">
    <property type="component" value="Unassembled WGS sequence"/>
</dbReference>
<feature type="compositionally biased region" description="Low complexity" evidence="1">
    <location>
        <begin position="215"/>
        <end position="230"/>
    </location>
</feature>
<dbReference type="VEuPathDB" id="TrichDB:TVAG_135200"/>
<dbReference type="VEuPathDB" id="TrichDB:TVAGG3_0802060"/>
<name>A2FCA4_TRIV3</name>
<dbReference type="SMR" id="A2FCA4"/>
<evidence type="ECO:0000313" key="3">
    <source>
        <dbReference type="EMBL" id="EAX97467.1"/>
    </source>
</evidence>
<dbReference type="AlphaFoldDB" id="A2FCA4"/>
<dbReference type="OrthoDB" id="10261083at2759"/>
<dbReference type="RefSeq" id="XP_001310397.1">
    <property type="nucleotide sequence ID" value="XM_001310396.1"/>
</dbReference>
<protein>
    <recommendedName>
        <fullName evidence="2">CFA20 domain-containing protein</fullName>
    </recommendedName>
</protein>
<dbReference type="EMBL" id="DS113714">
    <property type="protein sequence ID" value="EAX97467.1"/>
    <property type="molecule type" value="Genomic_DNA"/>
</dbReference>
<sequence>MDTYKISNKDNRNYKYEYIKDFKCRVYKVEGDRKNNFRMPTDAKTFGVTARYLVIQLRVIQSENCTITIQLGDDAGNHFNFAFSTLSCKRPSSSQMCALINLPLVKDKWLNICFDLQQIAADFWPSGNFQTLDSLEISPVCFIRDIYATNNPLTPDGNGLDLPKLYSLPSGIASMNVLVPDPSAKEANQPVKSKIPQRITPTSESRPTRSPKIGSTRTSTRRTPPSTSSSDQSLSINGIGSQRTSQKKVIPSLANHSKKPQSPPKIPPKEETPPPQKEDEEEDYSDDNAFGSVSPSDRSKLDIKSELPLGEEEELELVFIESLDCYYCPTNQQYYQLDAH</sequence>
<evidence type="ECO:0000313" key="4">
    <source>
        <dbReference type="Proteomes" id="UP000001542"/>
    </source>
</evidence>
<keyword evidence="4" id="KW-1185">Reference proteome</keyword>
<feature type="domain" description="CFA20" evidence="2">
    <location>
        <begin position="20"/>
        <end position="151"/>
    </location>
</feature>
<feature type="compositionally biased region" description="Polar residues" evidence="1">
    <location>
        <begin position="231"/>
        <end position="244"/>
    </location>
</feature>
<reference evidence="3" key="2">
    <citation type="journal article" date="2007" name="Science">
        <title>Draft genome sequence of the sexually transmitted pathogen Trichomonas vaginalis.</title>
        <authorList>
            <person name="Carlton J.M."/>
            <person name="Hirt R.P."/>
            <person name="Silva J.C."/>
            <person name="Delcher A.L."/>
            <person name="Schatz M."/>
            <person name="Zhao Q."/>
            <person name="Wortman J.R."/>
            <person name="Bidwell S.L."/>
            <person name="Alsmark U.C.M."/>
            <person name="Besteiro S."/>
            <person name="Sicheritz-Ponten T."/>
            <person name="Noel C.J."/>
            <person name="Dacks J.B."/>
            <person name="Foster P.G."/>
            <person name="Simillion C."/>
            <person name="Van de Peer Y."/>
            <person name="Miranda-Saavedra D."/>
            <person name="Barton G.J."/>
            <person name="Westrop G.D."/>
            <person name="Mueller S."/>
            <person name="Dessi D."/>
            <person name="Fiori P.L."/>
            <person name="Ren Q."/>
            <person name="Paulsen I."/>
            <person name="Zhang H."/>
            <person name="Bastida-Corcuera F.D."/>
            <person name="Simoes-Barbosa A."/>
            <person name="Brown M.T."/>
            <person name="Hayes R.D."/>
            <person name="Mukherjee M."/>
            <person name="Okumura C.Y."/>
            <person name="Schneider R."/>
            <person name="Smith A.J."/>
            <person name="Vanacova S."/>
            <person name="Villalvazo M."/>
            <person name="Haas B.J."/>
            <person name="Pertea M."/>
            <person name="Feldblyum T.V."/>
            <person name="Utterback T.R."/>
            <person name="Shu C.L."/>
            <person name="Osoegawa K."/>
            <person name="de Jong P.J."/>
            <person name="Hrdy I."/>
            <person name="Horvathova L."/>
            <person name="Zubacova Z."/>
            <person name="Dolezal P."/>
            <person name="Malik S.B."/>
            <person name="Logsdon J.M. Jr."/>
            <person name="Henze K."/>
            <person name="Gupta A."/>
            <person name="Wang C.C."/>
            <person name="Dunne R.L."/>
            <person name="Upcroft J.A."/>
            <person name="Upcroft P."/>
            <person name="White O."/>
            <person name="Salzberg S.L."/>
            <person name="Tang P."/>
            <person name="Chiu C.-H."/>
            <person name="Lee Y.-S."/>
            <person name="Embley T.M."/>
            <person name="Coombs G.H."/>
            <person name="Mottram J.C."/>
            <person name="Tachezy J."/>
            <person name="Fraser-Liggett C.M."/>
            <person name="Johnson P.J."/>
        </authorList>
    </citation>
    <scope>NUCLEOTIDE SEQUENCE [LARGE SCALE GENOMIC DNA]</scope>
    <source>
        <strain evidence="3">G3</strain>
    </source>
</reference>
<feature type="region of interest" description="Disordered" evidence="1">
    <location>
        <begin position="183"/>
        <end position="304"/>
    </location>
</feature>
<dbReference type="InParanoid" id="A2FCA4"/>
<dbReference type="Pfam" id="PF05018">
    <property type="entry name" value="CFA20_dom"/>
    <property type="match status" value="1"/>
</dbReference>
<evidence type="ECO:0000256" key="1">
    <source>
        <dbReference type="SAM" id="MobiDB-lite"/>
    </source>
</evidence>
<proteinExistence type="predicted"/>